<evidence type="ECO:0000313" key="7">
    <source>
        <dbReference type="EMBL" id="MBC8177880.1"/>
    </source>
</evidence>
<evidence type="ECO:0000259" key="6">
    <source>
        <dbReference type="Pfam" id="PF07685"/>
    </source>
</evidence>
<dbReference type="Pfam" id="PF01656">
    <property type="entry name" value="CbiA"/>
    <property type="match status" value="1"/>
</dbReference>
<dbReference type="InterPro" id="IPR047045">
    <property type="entry name" value="CobQ_N"/>
</dbReference>
<dbReference type="NCBIfam" id="NF001989">
    <property type="entry name" value="PRK00784.1"/>
    <property type="match status" value="1"/>
</dbReference>
<dbReference type="HAMAP" id="MF_00028">
    <property type="entry name" value="CobQ"/>
    <property type="match status" value="1"/>
</dbReference>
<gene>
    <name evidence="4" type="primary">cobQ</name>
    <name evidence="7" type="ORF">H8E19_10795</name>
</gene>
<dbReference type="Gene3D" id="3.40.50.880">
    <property type="match status" value="1"/>
</dbReference>
<protein>
    <recommendedName>
        <fullName evidence="4">Cobyric acid synthase</fullName>
    </recommendedName>
</protein>
<dbReference type="UniPathway" id="UPA00148"/>
<dbReference type="NCBIfam" id="TIGR00313">
    <property type="entry name" value="cobQ"/>
    <property type="match status" value="1"/>
</dbReference>
<dbReference type="EMBL" id="JACNJD010000241">
    <property type="protein sequence ID" value="MBC8177880.1"/>
    <property type="molecule type" value="Genomic_DNA"/>
</dbReference>
<dbReference type="InterPro" id="IPR002586">
    <property type="entry name" value="CobQ/CobB/MinD/ParA_Nub-bd_dom"/>
</dbReference>
<dbReference type="AlphaFoldDB" id="A0A8J6N147"/>
<dbReference type="SUPFAM" id="SSF52540">
    <property type="entry name" value="P-loop containing nucleoside triphosphate hydrolases"/>
    <property type="match status" value="1"/>
</dbReference>
<dbReference type="InterPro" id="IPR011698">
    <property type="entry name" value="GATase_3"/>
</dbReference>
<feature type="domain" description="CobQ/CobB/MinD/ParA nucleotide binding" evidence="5">
    <location>
        <begin position="5"/>
        <end position="230"/>
    </location>
</feature>
<comment type="caution">
    <text evidence="7">The sequence shown here is derived from an EMBL/GenBank/DDBJ whole genome shotgun (WGS) entry which is preliminary data.</text>
</comment>
<dbReference type="GO" id="GO:0003824">
    <property type="term" value="F:catalytic activity"/>
    <property type="evidence" value="ECO:0007669"/>
    <property type="project" value="InterPro"/>
</dbReference>
<dbReference type="PANTHER" id="PTHR21343">
    <property type="entry name" value="DETHIOBIOTIN SYNTHETASE"/>
    <property type="match status" value="1"/>
</dbReference>
<name>A0A8J6N147_9DELT</name>
<evidence type="ECO:0000256" key="3">
    <source>
        <dbReference type="ARBA" id="ARBA00022962"/>
    </source>
</evidence>
<comment type="pathway">
    <text evidence="1 4">Cofactor biosynthesis; adenosylcobalamin biosynthesis.</text>
</comment>
<dbReference type="Gene3D" id="3.40.50.300">
    <property type="entry name" value="P-loop containing nucleotide triphosphate hydrolases"/>
    <property type="match status" value="1"/>
</dbReference>
<dbReference type="GO" id="GO:0009236">
    <property type="term" value="P:cobalamin biosynthetic process"/>
    <property type="evidence" value="ECO:0007669"/>
    <property type="project" value="UniProtKB-UniRule"/>
</dbReference>
<feature type="active site" evidence="4">
    <location>
        <position position="443"/>
    </location>
</feature>
<dbReference type="PROSITE" id="PS51274">
    <property type="entry name" value="GATASE_COBBQ"/>
    <property type="match status" value="1"/>
</dbReference>
<accession>A0A8J6N147</accession>
<evidence type="ECO:0000256" key="1">
    <source>
        <dbReference type="ARBA" id="ARBA00004953"/>
    </source>
</evidence>
<dbReference type="InterPro" id="IPR004459">
    <property type="entry name" value="CobQ_synth"/>
</dbReference>
<feature type="active site" description="Nucleophile" evidence="4">
    <location>
        <position position="336"/>
    </location>
</feature>
<keyword evidence="2 4" id="KW-0169">Cobalamin biosynthesis</keyword>
<dbReference type="CDD" id="cd01750">
    <property type="entry name" value="GATase1_CobQ"/>
    <property type="match status" value="1"/>
</dbReference>
<dbReference type="Pfam" id="PF07685">
    <property type="entry name" value="GATase_3"/>
    <property type="match status" value="1"/>
</dbReference>
<organism evidence="7 8">
    <name type="scientific">Candidatus Desulfacyla euxinica</name>
    <dbReference type="NCBI Taxonomy" id="2841693"/>
    <lineage>
        <taxon>Bacteria</taxon>
        <taxon>Deltaproteobacteria</taxon>
        <taxon>Candidatus Desulfacyla</taxon>
    </lineage>
</organism>
<dbReference type="InterPro" id="IPR029062">
    <property type="entry name" value="Class_I_gatase-like"/>
</dbReference>
<proteinExistence type="inferred from homology"/>
<dbReference type="SUPFAM" id="SSF52317">
    <property type="entry name" value="Class I glutamine amidotransferase-like"/>
    <property type="match status" value="1"/>
</dbReference>
<dbReference type="InterPro" id="IPR033949">
    <property type="entry name" value="CobQ_GATase1"/>
</dbReference>
<evidence type="ECO:0000259" key="5">
    <source>
        <dbReference type="Pfam" id="PF01656"/>
    </source>
</evidence>
<sequence length="501" mass="56013">MAKAIMFLGTGSDVGKSIVSAAFCRIFKRRGYKVAPFKAQNMSNNSFVTVEGGEIGRAQVVQAEAAGLLPSVHMNPILLKPSSELGAQVILQGKVLGQMDAMNYHDLKPKLKEVVMDSYSRLAKDYDLIIMEGAGSCCEMNLKQNDLVNFPMAREAGAPCILIGDIDRGGVFAQIIGSFHLMTRKERDMSIGFLINKFRGDPNLFMSGMGYMEKKTGKPNFGLVPFYTDILIDSEDSVAVQEDKRVLKPVGPKTVNIAVLKLPAISNFTDVEGIEREKDVVLNYLLRPRELSTEYDWLILPGTKNVMEDAVWLSRSGWKKEIGEFVKGEGRVLGICGGYQLLGEIIKDPFGVESEKKEVRGLGLLPMKTVLEMEKVVRKITGTCLINKKRVSGYEIHMGRSYAEDVIKKEGEPFLSIHEPGKRRIWEDGWSLKDGKIAGTYVHGILDSPAFRGDLLNRFRRAKGLQERPPKQGRLGRFHQYDKLADHFEKYCKVEEILNLI</sequence>
<feature type="domain" description="CobB/CobQ-like glutamine amidotransferase" evidence="6">
    <location>
        <begin position="256"/>
        <end position="450"/>
    </location>
</feature>
<reference evidence="7 8" key="1">
    <citation type="submission" date="2020-08" db="EMBL/GenBank/DDBJ databases">
        <title>Bridging the membrane lipid divide: bacteria of the FCB group superphylum have the potential to synthesize archaeal ether lipids.</title>
        <authorList>
            <person name="Villanueva L."/>
            <person name="Von Meijenfeldt F.A.B."/>
            <person name="Westbye A.B."/>
            <person name="Yadav S."/>
            <person name="Hopmans E.C."/>
            <person name="Dutilh B.E."/>
            <person name="Sinninghe Damste J.S."/>
        </authorList>
    </citation>
    <scope>NUCLEOTIDE SEQUENCE [LARGE SCALE GENOMIC DNA]</scope>
    <source>
        <strain evidence="7">NIOZ-UU27</strain>
    </source>
</reference>
<dbReference type="Proteomes" id="UP000650524">
    <property type="component" value="Unassembled WGS sequence"/>
</dbReference>
<evidence type="ECO:0000256" key="4">
    <source>
        <dbReference type="HAMAP-Rule" id="MF_00028"/>
    </source>
</evidence>
<evidence type="ECO:0000313" key="8">
    <source>
        <dbReference type="Proteomes" id="UP000650524"/>
    </source>
</evidence>
<keyword evidence="3 4" id="KW-0315">Glutamine amidotransferase</keyword>
<evidence type="ECO:0000256" key="2">
    <source>
        <dbReference type="ARBA" id="ARBA00022573"/>
    </source>
</evidence>
<comment type="function">
    <text evidence="4">Catalyzes amidations at positions B, D, E, and G on adenosylcobyrinic A,C-diamide. NH(2) groups are provided by glutamine, and one molecule of ATP is hydrogenolyzed for each amidation.</text>
</comment>
<comment type="similarity">
    <text evidence="4">Belongs to the CobB/CobQ family. CobQ subfamily.</text>
</comment>
<dbReference type="GO" id="GO:0015420">
    <property type="term" value="F:ABC-type vitamin B12 transporter activity"/>
    <property type="evidence" value="ECO:0007669"/>
    <property type="project" value="UniProtKB-UniRule"/>
</dbReference>
<dbReference type="PANTHER" id="PTHR21343:SF1">
    <property type="entry name" value="COBYRIC ACID SYNTHASE"/>
    <property type="match status" value="1"/>
</dbReference>
<dbReference type="InterPro" id="IPR027417">
    <property type="entry name" value="P-loop_NTPase"/>
</dbReference>
<dbReference type="CDD" id="cd05389">
    <property type="entry name" value="CobQ_N"/>
    <property type="match status" value="1"/>
</dbReference>